<organism evidence="2 3">
    <name type="scientific">Leersia perrieri</name>
    <dbReference type="NCBI Taxonomy" id="77586"/>
    <lineage>
        <taxon>Eukaryota</taxon>
        <taxon>Viridiplantae</taxon>
        <taxon>Streptophyta</taxon>
        <taxon>Embryophyta</taxon>
        <taxon>Tracheophyta</taxon>
        <taxon>Spermatophyta</taxon>
        <taxon>Magnoliopsida</taxon>
        <taxon>Liliopsida</taxon>
        <taxon>Poales</taxon>
        <taxon>Poaceae</taxon>
        <taxon>BOP clade</taxon>
        <taxon>Oryzoideae</taxon>
        <taxon>Oryzeae</taxon>
        <taxon>Oryzinae</taxon>
        <taxon>Leersia</taxon>
    </lineage>
</organism>
<feature type="compositionally biased region" description="Basic and acidic residues" evidence="1">
    <location>
        <begin position="34"/>
        <end position="45"/>
    </location>
</feature>
<protein>
    <submittedName>
        <fullName evidence="2">Uncharacterized protein</fullName>
    </submittedName>
</protein>
<reference evidence="2 3" key="1">
    <citation type="submission" date="2012-08" db="EMBL/GenBank/DDBJ databases">
        <title>Oryza genome evolution.</title>
        <authorList>
            <person name="Wing R.A."/>
        </authorList>
    </citation>
    <scope>NUCLEOTIDE SEQUENCE</scope>
</reference>
<evidence type="ECO:0000313" key="2">
    <source>
        <dbReference type="EnsemblPlants" id="LPERR05G13470.1"/>
    </source>
</evidence>
<feature type="region of interest" description="Disordered" evidence="1">
    <location>
        <begin position="13"/>
        <end position="46"/>
    </location>
</feature>
<dbReference type="HOGENOM" id="CLU_2174637_0_0_1"/>
<keyword evidence="3" id="KW-1185">Reference proteome</keyword>
<reference evidence="3" key="2">
    <citation type="submission" date="2013-12" db="EMBL/GenBank/DDBJ databases">
        <authorList>
            <person name="Yu Y."/>
            <person name="Lee S."/>
            <person name="de Baynast K."/>
            <person name="Wissotski M."/>
            <person name="Liu L."/>
            <person name="Talag J."/>
            <person name="Goicoechea J."/>
            <person name="Angelova A."/>
            <person name="Jetty R."/>
            <person name="Kudrna D."/>
            <person name="Golser W."/>
            <person name="Rivera L."/>
            <person name="Zhang J."/>
            <person name="Wing R."/>
        </authorList>
    </citation>
    <scope>NUCLEOTIDE SEQUENCE</scope>
</reference>
<dbReference type="Proteomes" id="UP000032180">
    <property type="component" value="Chromosome 5"/>
</dbReference>
<reference evidence="2" key="3">
    <citation type="submission" date="2015-04" db="UniProtKB">
        <authorList>
            <consortium name="EnsemblPlants"/>
        </authorList>
    </citation>
    <scope>IDENTIFICATION</scope>
</reference>
<proteinExistence type="predicted"/>
<accession>A0A0D9WGN8</accession>
<evidence type="ECO:0000256" key="1">
    <source>
        <dbReference type="SAM" id="MobiDB-lite"/>
    </source>
</evidence>
<sequence length="110" mass="11796">MDGWKLTGEELRTRRKHQDNGAHCSLGDRRRRLRESGGGDAEKHNSPALLAVEGDLACLPRAASPPGYSLAPPPAAPLAACAGPCRARAPCQHSQCAPRGFEREEMREAA</sequence>
<evidence type="ECO:0000313" key="3">
    <source>
        <dbReference type="Proteomes" id="UP000032180"/>
    </source>
</evidence>
<dbReference type="EnsemblPlants" id="LPERR05G13470.1">
    <property type="protein sequence ID" value="LPERR05G13470.1"/>
    <property type="gene ID" value="LPERR05G13470"/>
</dbReference>
<dbReference type="Gramene" id="LPERR05G13470.1">
    <property type="protein sequence ID" value="LPERR05G13470.1"/>
    <property type="gene ID" value="LPERR05G13470"/>
</dbReference>
<name>A0A0D9WGN8_9ORYZ</name>
<dbReference type="AlphaFoldDB" id="A0A0D9WGN8"/>